<evidence type="ECO:0000313" key="2">
    <source>
        <dbReference type="EMBL" id="NIX75381.1"/>
    </source>
</evidence>
<feature type="domain" description="Bacteriophage Mu Gp45 N-terminal" evidence="1">
    <location>
        <begin position="16"/>
        <end position="76"/>
    </location>
</feature>
<comment type="caution">
    <text evidence="2">The sequence shown here is derived from an EMBL/GenBank/DDBJ whole genome shotgun (WGS) entry which is preliminary data.</text>
</comment>
<dbReference type="RefSeq" id="WP_167671268.1">
    <property type="nucleotide sequence ID" value="NZ_JAATJS010000001.1"/>
</dbReference>
<accession>A0ABX0V8R2</accession>
<name>A0ABX0V8R2_9HYPH</name>
<dbReference type="EMBL" id="JAATJS010000001">
    <property type="protein sequence ID" value="NIX75381.1"/>
    <property type="molecule type" value="Genomic_DNA"/>
</dbReference>
<proteinExistence type="predicted"/>
<evidence type="ECO:0000313" key="3">
    <source>
        <dbReference type="Proteomes" id="UP000707352"/>
    </source>
</evidence>
<dbReference type="InterPro" id="IPR053861">
    <property type="entry name" value="Phage_Mu_Gp45_N"/>
</dbReference>
<sequence length="187" mass="20433">MSDMETAHQIRGIVARAYVHAVNDNEESQTANVTVYQGVDRSDVEILQPFGFASRAPAGSLMVVFAVGGDQGDLVGFAPGAPFARLGKLEDGETAIYTLDGSRVHVKKDGSIEILSSKRVLAKVKDAEYEITEDMIRGRIGNERQPRFVVRPDYVKMRCEPHWLVVSKTGIFSSTAIVVSPDPEPNV</sequence>
<keyword evidence="3" id="KW-1185">Reference proteome</keyword>
<reference evidence="2 3" key="1">
    <citation type="submission" date="2020-03" db="EMBL/GenBank/DDBJ databases">
        <title>The genome sequence of Microvirga sp. c23x22.</title>
        <authorList>
            <person name="Zhang X."/>
        </authorList>
    </citation>
    <scope>NUCLEOTIDE SEQUENCE [LARGE SCALE GENOMIC DNA]</scope>
    <source>
        <strain evidence="3">c23x22</strain>
    </source>
</reference>
<protein>
    <recommendedName>
        <fullName evidence="1">Bacteriophage Mu Gp45 N-terminal domain-containing protein</fullName>
    </recommendedName>
</protein>
<dbReference type="Pfam" id="PF06890">
    <property type="entry name" value="Phage_Mu_Gp45"/>
    <property type="match status" value="1"/>
</dbReference>
<gene>
    <name evidence="2" type="ORF">HB375_01980</name>
</gene>
<dbReference type="Proteomes" id="UP000707352">
    <property type="component" value="Unassembled WGS sequence"/>
</dbReference>
<organism evidence="2 3">
    <name type="scientific">Microvirga terricola</name>
    <dbReference type="NCBI Taxonomy" id="2719797"/>
    <lineage>
        <taxon>Bacteria</taxon>
        <taxon>Pseudomonadati</taxon>
        <taxon>Pseudomonadota</taxon>
        <taxon>Alphaproteobacteria</taxon>
        <taxon>Hyphomicrobiales</taxon>
        <taxon>Methylobacteriaceae</taxon>
        <taxon>Microvirga</taxon>
    </lineage>
</organism>
<evidence type="ECO:0000259" key="1">
    <source>
        <dbReference type="Pfam" id="PF06890"/>
    </source>
</evidence>